<evidence type="ECO:0000256" key="1">
    <source>
        <dbReference type="SAM" id="Coils"/>
    </source>
</evidence>
<protein>
    <recommendedName>
        <fullName evidence="2">Tubulin epsilon and delta complex protein 1 domain-containing protein</fullName>
    </recommendedName>
</protein>
<reference evidence="3" key="1">
    <citation type="submission" date="2018-11" db="EMBL/GenBank/DDBJ databases">
        <authorList>
            <person name="Alioto T."/>
            <person name="Alioto T."/>
        </authorList>
    </citation>
    <scope>NUCLEOTIDE SEQUENCE</scope>
</reference>
<evidence type="ECO:0000313" key="4">
    <source>
        <dbReference type="Proteomes" id="UP000596742"/>
    </source>
</evidence>
<evidence type="ECO:0000259" key="2">
    <source>
        <dbReference type="Pfam" id="PF14970"/>
    </source>
</evidence>
<accession>A0A8B6FS80</accession>
<sequence length="446" mass="51870">MAQVRETIELLVKVLRGNGTSKIKAESFRLAKFNNDTATETFWSLLFELLYFCKYGTIDEVAFKAKAELSIEELVVYVKQEMQRKGFLSREFASLPNDMSSGSREILLGFAWLLCKEGLIDKFMESCSSPLDEEDPSFMYEFEFEDMTKPSKQMQTQRVISPGQKVQHLRLLNGKLRSNIRQLQALQREKAKLQNRVHDSTYGVSLNPERNHLSVMEVHLLKHPELMKKILKLLEKDNERLQNMLSWKDQEEVFWKWMESVLDHKLKDKVEDMSPGRMTFYNIPPDAVIKMESAKQQLEDAIMKYEQIIEEIEEIWESKRSSISGRELDNLLSSINTEISLQRANLALDSTEDILHNQKETRFLLTKNNSKKLSNLSSHIHVSSHVTPQEQSAPAVDIEHELALMERQLERIELETNRKREKYRGQLENLASTVPEAICIQPMSCR</sequence>
<feature type="coiled-coil region" evidence="1">
    <location>
        <begin position="169"/>
        <end position="196"/>
    </location>
</feature>
<feature type="coiled-coil region" evidence="1">
    <location>
        <begin position="395"/>
        <end position="422"/>
    </location>
</feature>
<comment type="caution">
    <text evidence="3">The sequence shown here is derived from an EMBL/GenBank/DDBJ whole genome shotgun (WGS) entry which is preliminary data.</text>
</comment>
<name>A0A8B6FS80_MYTGA</name>
<dbReference type="AlphaFoldDB" id="A0A8B6FS80"/>
<dbReference type="Proteomes" id="UP000596742">
    <property type="component" value="Unassembled WGS sequence"/>
</dbReference>
<dbReference type="PANTHER" id="PTHR35076">
    <property type="entry name" value="TUBULIN EPSILON AND DELTA COMPLEX PROTEIN 1"/>
    <property type="match status" value="1"/>
</dbReference>
<dbReference type="InterPro" id="IPR027996">
    <property type="entry name" value="TEDC1_dom"/>
</dbReference>
<feature type="domain" description="Tubulin epsilon and delta complex protein 1" evidence="2">
    <location>
        <begin position="86"/>
        <end position="263"/>
    </location>
</feature>
<dbReference type="PANTHER" id="PTHR35076:SF1">
    <property type="entry name" value="TUBULIN EPSILON AND DELTA COMPLEX PROTEIN 1"/>
    <property type="match status" value="1"/>
</dbReference>
<proteinExistence type="predicted"/>
<dbReference type="Pfam" id="PF14970">
    <property type="entry name" value="TEDC1"/>
    <property type="match status" value="1"/>
</dbReference>
<dbReference type="InterPro" id="IPR043535">
    <property type="entry name" value="TEDC1"/>
</dbReference>
<dbReference type="OrthoDB" id="9906141at2759"/>
<feature type="coiled-coil region" evidence="1">
    <location>
        <begin position="288"/>
        <end position="315"/>
    </location>
</feature>
<dbReference type="EMBL" id="UYJE01007298">
    <property type="protein sequence ID" value="VDI53426.1"/>
    <property type="molecule type" value="Genomic_DNA"/>
</dbReference>
<keyword evidence="1" id="KW-0175">Coiled coil</keyword>
<gene>
    <name evidence="3" type="ORF">MGAL_10B085007</name>
</gene>
<evidence type="ECO:0000313" key="3">
    <source>
        <dbReference type="EMBL" id="VDI53426.1"/>
    </source>
</evidence>
<organism evidence="3 4">
    <name type="scientific">Mytilus galloprovincialis</name>
    <name type="common">Mediterranean mussel</name>
    <dbReference type="NCBI Taxonomy" id="29158"/>
    <lineage>
        <taxon>Eukaryota</taxon>
        <taxon>Metazoa</taxon>
        <taxon>Spiralia</taxon>
        <taxon>Lophotrochozoa</taxon>
        <taxon>Mollusca</taxon>
        <taxon>Bivalvia</taxon>
        <taxon>Autobranchia</taxon>
        <taxon>Pteriomorphia</taxon>
        <taxon>Mytilida</taxon>
        <taxon>Mytiloidea</taxon>
        <taxon>Mytilidae</taxon>
        <taxon>Mytilinae</taxon>
        <taxon>Mytilus</taxon>
    </lineage>
</organism>
<keyword evidence="4" id="KW-1185">Reference proteome</keyword>